<gene>
    <name evidence="2" type="ORF">E2C01_043868</name>
</gene>
<feature type="region of interest" description="Disordered" evidence="1">
    <location>
        <begin position="475"/>
        <end position="502"/>
    </location>
</feature>
<organism evidence="2 3">
    <name type="scientific">Portunus trituberculatus</name>
    <name type="common">Swimming crab</name>
    <name type="synonym">Neptunus trituberculatus</name>
    <dbReference type="NCBI Taxonomy" id="210409"/>
    <lineage>
        <taxon>Eukaryota</taxon>
        <taxon>Metazoa</taxon>
        <taxon>Ecdysozoa</taxon>
        <taxon>Arthropoda</taxon>
        <taxon>Crustacea</taxon>
        <taxon>Multicrustacea</taxon>
        <taxon>Malacostraca</taxon>
        <taxon>Eumalacostraca</taxon>
        <taxon>Eucarida</taxon>
        <taxon>Decapoda</taxon>
        <taxon>Pleocyemata</taxon>
        <taxon>Brachyura</taxon>
        <taxon>Eubrachyura</taxon>
        <taxon>Portunoidea</taxon>
        <taxon>Portunidae</taxon>
        <taxon>Portuninae</taxon>
        <taxon>Portunus</taxon>
    </lineage>
</organism>
<keyword evidence="3" id="KW-1185">Reference proteome</keyword>
<feature type="compositionally biased region" description="Basic residues" evidence="1">
    <location>
        <begin position="493"/>
        <end position="502"/>
    </location>
</feature>
<accession>A0A5B7FWU1</accession>
<feature type="region of interest" description="Disordered" evidence="1">
    <location>
        <begin position="420"/>
        <end position="440"/>
    </location>
</feature>
<comment type="caution">
    <text evidence="2">The sequence shown here is derived from an EMBL/GenBank/DDBJ whole genome shotgun (WGS) entry which is preliminary data.</text>
</comment>
<proteinExistence type="predicted"/>
<sequence>MRQESCGVSRAVITPPGDGWQVRWSHDSPPRVGSLRGVSSTQVRNRISPGCIWAAARAARVQCCRLWLRWVVSGEMASLGGAGSCSAGRGSQGKGAGGPRSGGVAGALTDGDPMYAARGGPKGDVCHPSSAPGARLPPASMQAPASARSLPGSGGGANPSGHLTKPSPRSLHLQQLPSRFTRLGRSPDVEKPDRVWTVRGETGTGPPGPNDVIITDICLNHNPELSLNTSSVRSRQQPDTTSAIQQLSVVDLQNQLSQGPFTSRQAVAQTNPLPREVPRLGCSFFGVARAFLGRMVTQICSGDLCGGQGAARQTDPEREEVEEPVNHQQAEQVPEGPQDTTQRVVDTQETPRGYDNPIASPPTTASGIRMTPEVVVTPEKSGRKSQASWAMLSDLVRLQHSALPTSSSSADVVYSSPGAASHLQVPQGRGGKGRTPAAGGRTRGVVVLRGGCAHRWLYLALLLFDPGVRWIPDRQQRRRRRQGEQGVAPATGKVKRGRHRGSRNAHSMPYIFTFLIHLPSLFVGKTHIYTVYSIPLFFTLLTSLPSM</sequence>
<evidence type="ECO:0000313" key="3">
    <source>
        <dbReference type="Proteomes" id="UP000324222"/>
    </source>
</evidence>
<dbReference type="AlphaFoldDB" id="A0A5B7FWU1"/>
<dbReference type="EMBL" id="VSRR010009252">
    <property type="protein sequence ID" value="MPC50046.1"/>
    <property type="molecule type" value="Genomic_DNA"/>
</dbReference>
<reference evidence="2 3" key="1">
    <citation type="submission" date="2019-05" db="EMBL/GenBank/DDBJ databases">
        <title>Another draft genome of Portunus trituberculatus and its Hox gene families provides insights of decapod evolution.</title>
        <authorList>
            <person name="Jeong J.-H."/>
            <person name="Song I."/>
            <person name="Kim S."/>
            <person name="Choi T."/>
            <person name="Kim D."/>
            <person name="Ryu S."/>
            <person name="Kim W."/>
        </authorList>
    </citation>
    <scope>NUCLEOTIDE SEQUENCE [LARGE SCALE GENOMIC DNA]</scope>
    <source>
        <tissue evidence="2">Muscle</tissue>
    </source>
</reference>
<feature type="compositionally biased region" description="Polar residues" evidence="1">
    <location>
        <begin position="338"/>
        <end position="350"/>
    </location>
</feature>
<feature type="compositionally biased region" description="Basic and acidic residues" evidence="1">
    <location>
        <begin position="185"/>
        <end position="196"/>
    </location>
</feature>
<feature type="compositionally biased region" description="Gly residues" evidence="1">
    <location>
        <begin position="90"/>
        <end position="105"/>
    </location>
</feature>
<protein>
    <submittedName>
        <fullName evidence="2">Uncharacterized protein</fullName>
    </submittedName>
</protein>
<feature type="region of interest" description="Disordered" evidence="1">
    <location>
        <begin position="80"/>
        <end position="211"/>
    </location>
</feature>
<evidence type="ECO:0000313" key="2">
    <source>
        <dbReference type="EMBL" id="MPC50046.1"/>
    </source>
</evidence>
<evidence type="ECO:0000256" key="1">
    <source>
        <dbReference type="SAM" id="MobiDB-lite"/>
    </source>
</evidence>
<dbReference type="Proteomes" id="UP000324222">
    <property type="component" value="Unassembled WGS sequence"/>
</dbReference>
<name>A0A5B7FWU1_PORTR</name>
<feature type="region of interest" description="Disordered" evidence="1">
    <location>
        <begin position="305"/>
        <end position="366"/>
    </location>
</feature>